<feature type="transmembrane region" description="Helical" evidence="7">
    <location>
        <begin position="66"/>
        <end position="86"/>
    </location>
</feature>
<evidence type="ECO:0000256" key="3">
    <source>
        <dbReference type="ARBA" id="ARBA00022475"/>
    </source>
</evidence>
<dbReference type="KEGG" id="lsf:I8J32_005455"/>
<dbReference type="Proteomes" id="UP000639274">
    <property type="component" value="Chromosome"/>
</dbReference>
<keyword evidence="3" id="KW-1003">Cell membrane</keyword>
<comment type="subcellular location">
    <subcellularLocation>
        <location evidence="1">Cell membrane</location>
        <topology evidence="1">Multi-pass membrane protein</topology>
    </subcellularLocation>
</comment>
<feature type="domain" description="YetF C-terminal" evidence="8">
    <location>
        <begin position="89"/>
        <end position="158"/>
    </location>
</feature>
<keyword evidence="4 7" id="KW-0812">Transmembrane</keyword>
<dbReference type="Gene3D" id="3.30.240.20">
    <property type="entry name" value="bsu07140 like domains"/>
    <property type="match status" value="1"/>
</dbReference>
<dbReference type="EMBL" id="CP071518">
    <property type="protein sequence ID" value="QSX79319.1"/>
    <property type="molecule type" value="Genomic_DNA"/>
</dbReference>
<dbReference type="Pfam" id="PF20730">
    <property type="entry name" value="YetF_N"/>
    <property type="match status" value="1"/>
</dbReference>
<dbReference type="Pfam" id="PF04239">
    <property type="entry name" value="DUF421"/>
    <property type="match status" value="1"/>
</dbReference>
<evidence type="ECO:0000256" key="2">
    <source>
        <dbReference type="ARBA" id="ARBA00006448"/>
    </source>
</evidence>
<dbReference type="PANTHER" id="PTHR34582">
    <property type="entry name" value="UPF0702 TRANSMEMBRANE PROTEIN YCAP"/>
    <property type="match status" value="1"/>
</dbReference>
<evidence type="ECO:0000256" key="1">
    <source>
        <dbReference type="ARBA" id="ARBA00004651"/>
    </source>
</evidence>
<gene>
    <name evidence="10" type="ORF">I8J32_005455</name>
</gene>
<reference evidence="10 11" key="1">
    <citation type="submission" date="2021-03" db="EMBL/GenBank/DDBJ databases">
        <title>Lysobacter sp. nov. isolated from soil of gangwondo yeongwol, south Korea.</title>
        <authorList>
            <person name="Kim K.R."/>
            <person name="Kim K.H."/>
            <person name="Jeon C.O."/>
        </authorList>
    </citation>
    <scope>NUCLEOTIDE SEQUENCE [LARGE SCALE GENOMIC DNA]</scope>
    <source>
        <strain evidence="10 11">R19</strain>
    </source>
</reference>
<evidence type="ECO:0000256" key="6">
    <source>
        <dbReference type="ARBA" id="ARBA00023136"/>
    </source>
</evidence>
<evidence type="ECO:0000313" key="11">
    <source>
        <dbReference type="Proteomes" id="UP000639274"/>
    </source>
</evidence>
<organism evidence="10 11">
    <name type="scientific">Agrilutibacter solisilvae</name>
    <dbReference type="NCBI Taxonomy" id="2763317"/>
    <lineage>
        <taxon>Bacteria</taxon>
        <taxon>Pseudomonadati</taxon>
        <taxon>Pseudomonadota</taxon>
        <taxon>Gammaproteobacteria</taxon>
        <taxon>Lysobacterales</taxon>
        <taxon>Lysobacteraceae</taxon>
        <taxon>Agrilutibacter</taxon>
    </lineage>
</organism>
<sequence>MSDLFDMAMPWWEFVLRAVIVYTVLLLLIRVSGKRTMGQFTPFDMVLIVLLGNAVQNSLLGRDTSLAGGLLLAATLISINWLVGYITSRSRRAERVLEGAPVVLARDGKLFRGVLRRELVSEDDFNEALRQNGELDLADVRMALLETNGAISIVRREGNGRNCGE</sequence>
<name>A0A974Y0Z3_9GAMM</name>
<comment type="similarity">
    <text evidence="2">Belongs to the UPF0702 family.</text>
</comment>
<evidence type="ECO:0000259" key="9">
    <source>
        <dbReference type="Pfam" id="PF20730"/>
    </source>
</evidence>
<dbReference type="RefSeq" id="WP_200614579.1">
    <property type="nucleotide sequence ID" value="NZ_CP071518.1"/>
</dbReference>
<dbReference type="InterPro" id="IPR007353">
    <property type="entry name" value="DUF421"/>
</dbReference>
<accession>A0A974Y0Z3</accession>
<evidence type="ECO:0000256" key="4">
    <source>
        <dbReference type="ARBA" id="ARBA00022692"/>
    </source>
</evidence>
<evidence type="ECO:0000313" key="10">
    <source>
        <dbReference type="EMBL" id="QSX79319.1"/>
    </source>
</evidence>
<feature type="transmembrane region" description="Helical" evidence="7">
    <location>
        <begin position="43"/>
        <end position="60"/>
    </location>
</feature>
<dbReference type="GO" id="GO:0005886">
    <property type="term" value="C:plasma membrane"/>
    <property type="evidence" value="ECO:0007669"/>
    <property type="project" value="UniProtKB-SubCell"/>
</dbReference>
<dbReference type="InterPro" id="IPR048454">
    <property type="entry name" value="YetF_N"/>
</dbReference>
<proteinExistence type="inferred from homology"/>
<dbReference type="AlphaFoldDB" id="A0A974Y0Z3"/>
<dbReference type="PANTHER" id="PTHR34582:SF6">
    <property type="entry name" value="UPF0702 TRANSMEMBRANE PROTEIN YCAP"/>
    <property type="match status" value="1"/>
</dbReference>
<keyword evidence="5 7" id="KW-1133">Transmembrane helix</keyword>
<evidence type="ECO:0000259" key="8">
    <source>
        <dbReference type="Pfam" id="PF04239"/>
    </source>
</evidence>
<keyword evidence="11" id="KW-1185">Reference proteome</keyword>
<feature type="transmembrane region" description="Helical" evidence="7">
    <location>
        <begin position="14"/>
        <end position="31"/>
    </location>
</feature>
<feature type="domain" description="YetF-like N-terminal transmembrane" evidence="9">
    <location>
        <begin position="14"/>
        <end position="85"/>
    </location>
</feature>
<protein>
    <submittedName>
        <fullName evidence="10">DUF421 domain-containing protein</fullName>
    </submittedName>
</protein>
<evidence type="ECO:0000256" key="5">
    <source>
        <dbReference type="ARBA" id="ARBA00022989"/>
    </source>
</evidence>
<evidence type="ECO:0000256" key="7">
    <source>
        <dbReference type="SAM" id="Phobius"/>
    </source>
</evidence>
<dbReference type="InterPro" id="IPR023090">
    <property type="entry name" value="UPF0702_alpha/beta_dom_sf"/>
</dbReference>
<keyword evidence="6 7" id="KW-0472">Membrane</keyword>